<organism evidence="3 4">
    <name type="scientific">Larinioides sclopetarius</name>
    <dbReference type="NCBI Taxonomy" id="280406"/>
    <lineage>
        <taxon>Eukaryota</taxon>
        <taxon>Metazoa</taxon>
        <taxon>Ecdysozoa</taxon>
        <taxon>Arthropoda</taxon>
        <taxon>Chelicerata</taxon>
        <taxon>Arachnida</taxon>
        <taxon>Araneae</taxon>
        <taxon>Araneomorphae</taxon>
        <taxon>Entelegynae</taxon>
        <taxon>Araneoidea</taxon>
        <taxon>Araneidae</taxon>
        <taxon>Larinioides</taxon>
    </lineage>
</organism>
<comment type="caution">
    <text evidence="3">The sequence shown here is derived from an EMBL/GenBank/DDBJ whole genome shotgun (WGS) entry which is preliminary data.</text>
</comment>
<feature type="non-terminal residue" evidence="3">
    <location>
        <position position="1"/>
    </location>
</feature>
<feature type="compositionally biased region" description="Low complexity" evidence="1">
    <location>
        <begin position="116"/>
        <end position="132"/>
    </location>
</feature>
<dbReference type="Proteomes" id="UP001497382">
    <property type="component" value="Unassembled WGS sequence"/>
</dbReference>
<dbReference type="AlphaFoldDB" id="A0AAV1YSE3"/>
<keyword evidence="2" id="KW-0732">Signal</keyword>
<evidence type="ECO:0000256" key="2">
    <source>
        <dbReference type="SAM" id="SignalP"/>
    </source>
</evidence>
<keyword evidence="4" id="KW-1185">Reference proteome</keyword>
<feature type="non-terminal residue" evidence="3">
    <location>
        <position position="196"/>
    </location>
</feature>
<name>A0AAV1YSE3_9ARAC</name>
<gene>
    <name evidence="3" type="ORF">LARSCL_LOCUS665</name>
</gene>
<evidence type="ECO:0000256" key="1">
    <source>
        <dbReference type="SAM" id="MobiDB-lite"/>
    </source>
</evidence>
<feature type="region of interest" description="Disordered" evidence="1">
    <location>
        <begin position="54"/>
        <end position="177"/>
    </location>
</feature>
<accession>A0AAV1YSE3</accession>
<sequence>KSDYTWFWNTGQDFARFIVLVCLLLVSIRNSAAYPDFIDTMSRQFFGLPDNAHAQQNQQYQQNPDPFSQMFGAHSQPVPSRPPPQTQHHIQRRPEHPPQRQGYYPPHPGAYHQTYPQPASHQQSHPTQHHPPYNGPPPVYGQQLGFGQVKAEGNETKTEGFPGDGKNGQHSTASHVPPAYRKHHVATEYHIQDPHQ</sequence>
<reference evidence="3 4" key="1">
    <citation type="submission" date="2024-04" db="EMBL/GenBank/DDBJ databases">
        <authorList>
            <person name="Rising A."/>
            <person name="Reimegard J."/>
            <person name="Sonavane S."/>
            <person name="Akerstrom W."/>
            <person name="Nylinder S."/>
            <person name="Hedman E."/>
            <person name="Kallberg Y."/>
        </authorList>
    </citation>
    <scope>NUCLEOTIDE SEQUENCE [LARGE SCALE GENOMIC DNA]</scope>
</reference>
<evidence type="ECO:0000313" key="3">
    <source>
        <dbReference type="EMBL" id="CAL1261869.1"/>
    </source>
</evidence>
<evidence type="ECO:0000313" key="4">
    <source>
        <dbReference type="Proteomes" id="UP001497382"/>
    </source>
</evidence>
<protein>
    <submittedName>
        <fullName evidence="3">Uncharacterized protein</fullName>
    </submittedName>
</protein>
<proteinExistence type="predicted"/>
<feature type="signal peptide" evidence="2">
    <location>
        <begin position="1"/>
        <end position="33"/>
    </location>
</feature>
<dbReference type="EMBL" id="CAXIEN010000004">
    <property type="protein sequence ID" value="CAL1261869.1"/>
    <property type="molecule type" value="Genomic_DNA"/>
</dbReference>
<feature type="chain" id="PRO_5043572953" evidence="2">
    <location>
        <begin position="34"/>
        <end position="196"/>
    </location>
</feature>